<proteinExistence type="predicted"/>
<dbReference type="OrthoDB" id="1917523at2759"/>
<dbReference type="PANTHER" id="PTHR23019:SF0">
    <property type="entry name" value="NUCLEAR PORE MEMBRANE GLYCOPROTEIN 210"/>
    <property type="match status" value="1"/>
</dbReference>
<evidence type="ECO:0000256" key="1">
    <source>
        <dbReference type="SAM" id="MobiDB-lite"/>
    </source>
</evidence>
<evidence type="ECO:0000313" key="6">
    <source>
        <dbReference type="Proteomes" id="UP000636800"/>
    </source>
</evidence>
<dbReference type="EMBL" id="JADCNL010000006">
    <property type="protein sequence ID" value="KAG0476585.1"/>
    <property type="molecule type" value="Genomic_DNA"/>
</dbReference>
<organism evidence="5 6">
    <name type="scientific">Vanilla planifolia</name>
    <name type="common">Vanilla</name>
    <dbReference type="NCBI Taxonomy" id="51239"/>
    <lineage>
        <taxon>Eukaryota</taxon>
        <taxon>Viridiplantae</taxon>
        <taxon>Streptophyta</taxon>
        <taxon>Embryophyta</taxon>
        <taxon>Tracheophyta</taxon>
        <taxon>Spermatophyta</taxon>
        <taxon>Magnoliopsida</taxon>
        <taxon>Liliopsida</taxon>
        <taxon>Asparagales</taxon>
        <taxon>Orchidaceae</taxon>
        <taxon>Vanilloideae</taxon>
        <taxon>Vanilleae</taxon>
        <taxon>Vanilla</taxon>
    </lineage>
</organism>
<feature type="compositionally biased region" description="Polar residues" evidence="1">
    <location>
        <begin position="608"/>
        <end position="620"/>
    </location>
</feature>
<name>A0A835QNE2_VANPL</name>
<evidence type="ECO:0000259" key="3">
    <source>
        <dbReference type="Pfam" id="PF24425"/>
    </source>
</evidence>
<dbReference type="Pfam" id="PF24425">
    <property type="entry name" value="Ig_GP210_15th"/>
    <property type="match status" value="1"/>
</dbReference>
<comment type="caution">
    <text evidence="5">The sequence shown here is derived from an EMBL/GenBank/DDBJ whole genome shotgun (WGS) entry which is preliminary data.</text>
</comment>
<evidence type="ECO:0000313" key="5">
    <source>
        <dbReference type="EMBL" id="KAG0476585.1"/>
    </source>
</evidence>
<keyword evidence="2" id="KW-0812">Transmembrane</keyword>
<keyword evidence="2" id="KW-1133">Transmembrane helix</keyword>
<dbReference type="Pfam" id="PF24427">
    <property type="entry name" value="Ig_GP210_16th"/>
    <property type="match status" value="1"/>
</dbReference>
<dbReference type="InterPro" id="IPR056233">
    <property type="entry name" value="Ig_GP210_16th"/>
</dbReference>
<keyword evidence="2" id="KW-0472">Membrane</keyword>
<dbReference type="PANTHER" id="PTHR23019">
    <property type="entry name" value="NUCLEAR PORE MEMBRANE GLYCOPROTEIN GP210-RELATED"/>
    <property type="match status" value="1"/>
</dbReference>
<evidence type="ECO:0000259" key="4">
    <source>
        <dbReference type="Pfam" id="PF24427"/>
    </source>
</evidence>
<dbReference type="AlphaFoldDB" id="A0A835QNE2"/>
<dbReference type="Proteomes" id="UP000636800">
    <property type="component" value="Chromosome 6"/>
</dbReference>
<dbReference type="InterPro" id="IPR056232">
    <property type="entry name" value="Ig_GP210_15th"/>
</dbReference>
<feature type="transmembrane region" description="Helical" evidence="2">
    <location>
        <begin position="561"/>
        <end position="581"/>
    </location>
</feature>
<feature type="domain" description="Nuclear pore complex protein GP210 C-terminal Ig-like" evidence="4">
    <location>
        <begin position="467"/>
        <end position="549"/>
    </location>
</feature>
<reference evidence="5 6" key="1">
    <citation type="journal article" date="2020" name="Nat. Food">
        <title>A phased Vanilla planifolia genome enables genetic improvement of flavour and production.</title>
        <authorList>
            <person name="Hasing T."/>
            <person name="Tang H."/>
            <person name="Brym M."/>
            <person name="Khazi F."/>
            <person name="Huang T."/>
            <person name="Chambers A.H."/>
        </authorList>
    </citation>
    <scope>NUCLEOTIDE SEQUENCE [LARGE SCALE GENOMIC DNA]</scope>
    <source>
        <tissue evidence="5">Leaf</tissue>
    </source>
</reference>
<accession>A0A835QNE2</accession>
<protein>
    <submittedName>
        <fullName evidence="5">Uncharacterized protein</fullName>
    </submittedName>
</protein>
<feature type="region of interest" description="Disordered" evidence="1">
    <location>
        <begin position="597"/>
        <end position="624"/>
    </location>
</feature>
<evidence type="ECO:0000256" key="2">
    <source>
        <dbReference type="SAM" id="Phobius"/>
    </source>
</evidence>
<feature type="domain" description="Nuclear pore complex protein GP210 Ig-like" evidence="3">
    <location>
        <begin position="333"/>
        <end position="460"/>
    </location>
</feature>
<dbReference type="InterPro" id="IPR045197">
    <property type="entry name" value="NUP210-like"/>
</dbReference>
<sequence>MMEKGSMRSCKFKFIWWIKYFIFFDNNISSISTVGLKFSIRAAAVGITTFYASVRQRGAHERLSQIVKVEVYKPLQVYPDYIYLAPGASYVVTAKGGPIIGDFVEFASLDEENAVVHSSSGKLSAIFTGNAVIRAAVYGKAGNLICEAFGRVEVGIPSQMILSSQSGKLCIGCKMPIYPSISQGSLFSFYELCKEFKWMVDNEKVVELEDARILSSDTEEPCYSDDSYIGFINTLFGRSSGTAEVSISFSCDFQLSGTTKTVHYTASKTLTVLSDPPFALGMPVTWVLPPSYMTSDLLPGKKDQTTERMEIAYCISVSEGSHFKLQTMVTVMKLNQIFVDSPSDTLTNTQIPAKGYLFPVRVSVPSGYKFDNSEDENEVPFNCRVDPPFFGYAKPWRHGVGDSYCLFFPYSPKHLHAVFSKMKVIRSDEINNSEGYLYVSVIASLKEIPHVSGFAHALFVGGFSVEVEKINLTRTYNQSRITVTGNTDLEVYWNSKDSLLVSLIKKEGGGIGGIVEYEVKALKGESFRDKVVFVLPVTGQKAEIEVSYENGTNASPAGISITWSAIAICAIILIMTVFIFFKLLEIPSRTAALTSSTSSSTIGPFSPQPASAPSNLQFSPRTPPPFLDYVRRTIDETPYYVRNARRRFDPQHTY</sequence>
<keyword evidence="6" id="KW-1185">Reference proteome</keyword>
<gene>
    <name evidence="5" type="ORF">HPP92_013426</name>
</gene>